<keyword evidence="2" id="KW-1133">Transmembrane helix</keyword>
<keyword evidence="2" id="KW-0472">Membrane</keyword>
<keyword evidence="2" id="KW-0812">Transmembrane</keyword>
<feature type="transmembrane region" description="Helical" evidence="2">
    <location>
        <begin position="143"/>
        <end position="165"/>
    </location>
</feature>
<sequence length="244" mass="26974">MTTTVRLSLRSKDETAADSDEGAVRRKLSVQDGAPVYGMMGQPYAFPERVLPPGGVEEYRKFRKEGIRTFVLWVDPHRQQLLARVVTRPAPEGEAPTYEILGAAGESLAVVTRKRAFTGGVRTRWTVQQAGGLSAVGRKGSPFWWLVWWLILPIQTALFLPAIVVGGDLARTPRRTKWCLDGRAVLDWADNTTLAVTDERWDPRVTGGLVLLLKSWDGLLGEPWDRGKTPEDGIPGETLDGAKN</sequence>
<comment type="caution">
    <text evidence="3">The sequence shown here is derived from an EMBL/GenBank/DDBJ whole genome shotgun (WGS) entry which is preliminary data.</text>
</comment>
<dbReference type="Proteomes" id="UP001223978">
    <property type="component" value="Unassembled WGS sequence"/>
</dbReference>
<reference evidence="3 4" key="1">
    <citation type="submission" date="2023-05" db="EMBL/GenBank/DDBJ databases">
        <title>Draft genome sequence of Streptomyces sp. B-S-A6 isolated from a cave soil in Thailand.</title>
        <authorList>
            <person name="Chamroensaksri N."/>
            <person name="Muangham S."/>
        </authorList>
    </citation>
    <scope>NUCLEOTIDE SEQUENCE [LARGE SCALE GENOMIC DNA]</scope>
    <source>
        <strain evidence="3 4">B-S-A6</strain>
    </source>
</reference>
<evidence type="ECO:0000313" key="4">
    <source>
        <dbReference type="Proteomes" id="UP001223978"/>
    </source>
</evidence>
<evidence type="ECO:0000256" key="2">
    <source>
        <dbReference type="SAM" id="Phobius"/>
    </source>
</evidence>
<gene>
    <name evidence="3" type="ORF">QIS96_24655</name>
</gene>
<organism evidence="3 4">
    <name type="scientific">Streptomyces cavernicola</name>
    <dbReference type="NCBI Taxonomy" id="3043613"/>
    <lineage>
        <taxon>Bacteria</taxon>
        <taxon>Bacillati</taxon>
        <taxon>Actinomycetota</taxon>
        <taxon>Actinomycetes</taxon>
        <taxon>Kitasatosporales</taxon>
        <taxon>Streptomycetaceae</taxon>
        <taxon>Streptomyces</taxon>
    </lineage>
</organism>
<evidence type="ECO:0000256" key="1">
    <source>
        <dbReference type="SAM" id="MobiDB-lite"/>
    </source>
</evidence>
<keyword evidence="4" id="KW-1185">Reference proteome</keyword>
<accession>A0ABT6SIB5</accession>
<protein>
    <recommendedName>
        <fullName evidence="5">RDD domain-containing protein</fullName>
    </recommendedName>
</protein>
<dbReference type="EMBL" id="JASCIQ010000028">
    <property type="protein sequence ID" value="MDI3406991.1"/>
    <property type="molecule type" value="Genomic_DNA"/>
</dbReference>
<evidence type="ECO:0000313" key="3">
    <source>
        <dbReference type="EMBL" id="MDI3406991.1"/>
    </source>
</evidence>
<evidence type="ECO:0008006" key="5">
    <source>
        <dbReference type="Google" id="ProtNLM"/>
    </source>
</evidence>
<proteinExistence type="predicted"/>
<dbReference type="RefSeq" id="WP_282544920.1">
    <property type="nucleotide sequence ID" value="NZ_JASCIQ010000028.1"/>
</dbReference>
<name>A0ABT6SIB5_9ACTN</name>
<feature type="region of interest" description="Disordered" evidence="1">
    <location>
        <begin position="224"/>
        <end position="244"/>
    </location>
</feature>